<feature type="compositionally biased region" description="Low complexity" evidence="1">
    <location>
        <begin position="212"/>
        <end position="221"/>
    </location>
</feature>
<protein>
    <submittedName>
        <fullName evidence="2">BZ3500_MvSof-1268-A1-R1_Chr7-1g09433 protein</fullName>
    </submittedName>
</protein>
<feature type="compositionally biased region" description="Basic and acidic residues" evidence="1">
    <location>
        <begin position="193"/>
        <end position="204"/>
    </location>
</feature>
<dbReference type="EMBL" id="FMWP01000127">
    <property type="protein sequence ID" value="SDA03435.1"/>
    <property type="molecule type" value="Genomic_DNA"/>
</dbReference>
<feature type="region of interest" description="Disordered" evidence="1">
    <location>
        <begin position="186"/>
        <end position="229"/>
    </location>
</feature>
<proteinExistence type="predicted"/>
<reference evidence="3" key="1">
    <citation type="submission" date="2016-10" db="EMBL/GenBank/DDBJ databases">
        <authorList>
            <person name="Jeantristanb JTB J.-T."/>
            <person name="Ricardo R."/>
        </authorList>
    </citation>
    <scope>NUCLEOTIDE SEQUENCE [LARGE SCALE GENOMIC DNA]</scope>
</reference>
<sequence>MKASPSLAVPICTTECGSDAPESSDEFGPEPARRFLKYPLLLDPSHTPCCPPKPDVAEVDPLPLKLLNGQEDEFVYIRMFRCPTDAYIRPTSLEESNNIIRVSHAIVVEIRYRQLGQPAKEPDQVLTIRKPISITSCCCLLDSLQLPAYAQNSPNSVVRPLKEVCQCAFTLEAMLDRDGEALQRAASIEEPTGETRHVGCDRLNKSPAYTEPSSYASSLAPLPSPPAED</sequence>
<evidence type="ECO:0000313" key="2">
    <source>
        <dbReference type="EMBL" id="SDA03435.1"/>
    </source>
</evidence>
<evidence type="ECO:0000256" key="1">
    <source>
        <dbReference type="SAM" id="MobiDB-lite"/>
    </source>
</evidence>
<dbReference type="OrthoDB" id="2586454at2759"/>
<keyword evidence="3" id="KW-1185">Reference proteome</keyword>
<dbReference type="Proteomes" id="UP000249723">
    <property type="component" value="Unassembled WGS sequence"/>
</dbReference>
<dbReference type="AlphaFoldDB" id="A0A2X0L1B9"/>
<name>A0A2X0L1B9_9BASI</name>
<accession>A0A2X0L1B9</accession>
<evidence type="ECO:0000313" key="3">
    <source>
        <dbReference type="Proteomes" id="UP000249723"/>
    </source>
</evidence>
<gene>
    <name evidence="2" type="ORF">BZ3500_MVSOF-1268-A1-R1_CHR7-1G09433</name>
</gene>
<organism evidence="2 3">
    <name type="scientific">Microbotryum saponariae</name>
    <dbReference type="NCBI Taxonomy" id="289078"/>
    <lineage>
        <taxon>Eukaryota</taxon>
        <taxon>Fungi</taxon>
        <taxon>Dikarya</taxon>
        <taxon>Basidiomycota</taxon>
        <taxon>Pucciniomycotina</taxon>
        <taxon>Microbotryomycetes</taxon>
        <taxon>Microbotryales</taxon>
        <taxon>Microbotryaceae</taxon>
        <taxon>Microbotryum</taxon>
    </lineage>
</organism>